<sequence>MAKRWIVDVAVGVQSVLHVVLILMMFCSMQAAEANLIVRNETPDEDVLVLFPGYTTQPILCPHNTDTLITLNMSRTMSASPAHRLRLQLALNNRPGYLLQLDLNLAQLLGGLLEDILDGFVELVLEVAQTLQGSSTYVDSVINGQTVGRIRVH</sequence>
<dbReference type="Proteomes" id="UP001497444">
    <property type="component" value="Chromosome 12"/>
</dbReference>
<accession>A0ABP0VX79</accession>
<proteinExistence type="predicted"/>
<evidence type="ECO:0000313" key="2">
    <source>
        <dbReference type="EMBL" id="CAK9259118.1"/>
    </source>
</evidence>
<reference evidence="2" key="1">
    <citation type="submission" date="2024-02" db="EMBL/GenBank/DDBJ databases">
        <authorList>
            <consortium name="ELIXIR-Norway"/>
            <consortium name="Elixir Norway"/>
        </authorList>
    </citation>
    <scope>NUCLEOTIDE SEQUENCE</scope>
</reference>
<organism evidence="2 3">
    <name type="scientific">Sphagnum jensenii</name>
    <dbReference type="NCBI Taxonomy" id="128206"/>
    <lineage>
        <taxon>Eukaryota</taxon>
        <taxon>Viridiplantae</taxon>
        <taxon>Streptophyta</taxon>
        <taxon>Embryophyta</taxon>
        <taxon>Bryophyta</taxon>
        <taxon>Sphagnophytina</taxon>
        <taxon>Sphagnopsida</taxon>
        <taxon>Sphagnales</taxon>
        <taxon>Sphagnaceae</taxon>
        <taxon>Sphagnum</taxon>
    </lineage>
</organism>
<keyword evidence="1" id="KW-1133">Transmembrane helix</keyword>
<keyword evidence="1" id="KW-0472">Membrane</keyword>
<gene>
    <name evidence="2" type="ORF">CSSPJE1EN1_LOCUS4596</name>
</gene>
<keyword evidence="1" id="KW-0812">Transmembrane</keyword>
<evidence type="ECO:0000313" key="3">
    <source>
        <dbReference type="Proteomes" id="UP001497444"/>
    </source>
</evidence>
<name>A0ABP0VX79_9BRYO</name>
<dbReference type="EMBL" id="OZ020107">
    <property type="protein sequence ID" value="CAK9259118.1"/>
    <property type="molecule type" value="Genomic_DNA"/>
</dbReference>
<evidence type="ECO:0000256" key="1">
    <source>
        <dbReference type="SAM" id="Phobius"/>
    </source>
</evidence>
<feature type="transmembrane region" description="Helical" evidence="1">
    <location>
        <begin position="5"/>
        <end position="26"/>
    </location>
</feature>
<keyword evidence="3" id="KW-1185">Reference proteome</keyword>
<protein>
    <submittedName>
        <fullName evidence="2">Uncharacterized protein</fullName>
    </submittedName>
</protein>